<evidence type="ECO:0000313" key="2">
    <source>
        <dbReference type="Proteomes" id="UP001153332"/>
    </source>
</evidence>
<dbReference type="EMBL" id="JAPUUL010001722">
    <property type="protein sequence ID" value="KAJ8126729.1"/>
    <property type="molecule type" value="Genomic_DNA"/>
</dbReference>
<keyword evidence="2" id="KW-1185">Reference proteome</keyword>
<accession>A0ACC2JH93</accession>
<gene>
    <name evidence="1" type="ORF">O1611_g6909</name>
</gene>
<dbReference type="Proteomes" id="UP001153332">
    <property type="component" value="Unassembled WGS sequence"/>
</dbReference>
<organism evidence="1 2">
    <name type="scientific">Lasiodiplodia mahajangana</name>
    <dbReference type="NCBI Taxonomy" id="1108764"/>
    <lineage>
        <taxon>Eukaryota</taxon>
        <taxon>Fungi</taxon>
        <taxon>Dikarya</taxon>
        <taxon>Ascomycota</taxon>
        <taxon>Pezizomycotina</taxon>
        <taxon>Dothideomycetes</taxon>
        <taxon>Dothideomycetes incertae sedis</taxon>
        <taxon>Botryosphaeriales</taxon>
        <taxon>Botryosphaeriaceae</taxon>
        <taxon>Lasiodiplodia</taxon>
    </lineage>
</organism>
<evidence type="ECO:0000313" key="1">
    <source>
        <dbReference type="EMBL" id="KAJ8126729.1"/>
    </source>
</evidence>
<name>A0ACC2JH93_9PEZI</name>
<protein>
    <submittedName>
        <fullName evidence="1">Uncharacterized protein</fullName>
    </submittedName>
</protein>
<sequence length="1074" mass="121754">MPAAGEASSSTKSAVTYSRGTIEYKLLNKPLEEPTLRARRANAHRPSPGEWLRITTGKNWSIQLERDNEQQFQYSKLGDGEIRILRLYQSKHPDDPLRADLFKRKLEDVTGGYEALSYCWGTQKATYNIHIRDLNATTPGRRKTTPPTTATDMWKTAINAISHTDFKIRKSLYDGLLRLRSKYRDVYLWVDAICIDQSERGKVEKAKQLAMMARIYNSASNVCVWLGEGYDGAETAFALVRDIMNYRNFDEMILDPKAKEAWRNLISIMKAPWFSRRWVIQEIALSRDASIHCGDRSLHWDDFADAVSLLMEKIELIRDTFKDDVFDDVETTSACILVQTLCNVCRKADQGEDQGRLVSGLLDVETLVSTLLNFQATFPRDTIYSILSLAKDFPESKEEWQELHTCQLKHVRDKKVHNIDIELEATTKKREVFEEARLKQRPLQDLVRDKQELIEKKKKEKQEARISGIRELESRIDEELRQMKIQEIDYADEALQTLDNGILQLKTKFTQLEGLRERTSQELETQPIGILPNYKFSPRDLFIAFVTRSIYQSRSLDIICRHWAPELIDGQDGDSLPSWISSLSNSPFGVLGTAQGRQNGENFVAYLPHDQRRRYSASGVSQAEIKMALDPALDFQDGQSLLEINVPEFHVPETKLSIASHQLGLSKTSPQSLLSAQPVSDVVNSPEKVDEERSAADAEADEVPTPNMSRVNSYSASRYPPNKEDGTKGQTSRSGSRRPSISQRTLSGTIQLKGRGSKGNASHHSPISTKKELKQTKQPTLERRKTLTPPEARQQHRLSGILCVKGFVLGEIVDHSEVMRGGIVPGEWVAKLGWEKDVNSENRVPDTLWRLLVADRMERGGKPPQWYKRACLHGLVDDKVSDNQGNIHPVAHANRKISELTSKYFKRVESVVWNRRVFELKLDRKLLGGLAPEPSHSEERKNRFGNGMPNGTSSKKKLHVNTRGEAEQEGDDESSDEEVFETEDTRWDVLDSDEQESVYGLAPQGCKTSDIVCILLGCSVPVVLSRVSSRGPESLYKVVGEAYVHGMMDGEALEMYLKEEERNGEAQFATFQLI</sequence>
<proteinExistence type="predicted"/>
<comment type="caution">
    <text evidence="1">The sequence shown here is derived from an EMBL/GenBank/DDBJ whole genome shotgun (WGS) entry which is preliminary data.</text>
</comment>
<reference evidence="1" key="1">
    <citation type="submission" date="2022-12" db="EMBL/GenBank/DDBJ databases">
        <title>Genome Sequence of Lasiodiplodia mahajangana.</title>
        <authorList>
            <person name="Buettner E."/>
        </authorList>
    </citation>
    <scope>NUCLEOTIDE SEQUENCE</scope>
    <source>
        <strain evidence="1">VT137</strain>
    </source>
</reference>